<dbReference type="GO" id="GO:0008932">
    <property type="term" value="F:lytic endotransglycosylase activity"/>
    <property type="evidence" value="ECO:0007669"/>
    <property type="project" value="TreeGrafter"/>
</dbReference>
<protein>
    <recommendedName>
        <fullName evidence="3">LysM domain-containing protein</fullName>
    </recommendedName>
</protein>
<evidence type="ECO:0000256" key="2">
    <source>
        <dbReference type="SAM" id="Phobius"/>
    </source>
</evidence>
<feature type="compositionally biased region" description="Low complexity" evidence="1">
    <location>
        <begin position="81"/>
        <end position="122"/>
    </location>
</feature>
<dbReference type="AlphaFoldDB" id="A0A0N8GS17"/>
<gene>
    <name evidence="4" type="ORF">SE16_09715</name>
</gene>
<dbReference type="SMART" id="SM00257">
    <property type="entry name" value="LysM"/>
    <property type="match status" value="2"/>
</dbReference>
<feature type="domain" description="LysM" evidence="3">
    <location>
        <begin position="145"/>
        <end position="188"/>
    </location>
</feature>
<dbReference type="PROSITE" id="PS51782">
    <property type="entry name" value="LYSM"/>
    <property type="match status" value="2"/>
</dbReference>
<dbReference type="Gene3D" id="3.10.350.10">
    <property type="entry name" value="LysM domain"/>
    <property type="match status" value="2"/>
</dbReference>
<feature type="domain" description="LysM" evidence="3">
    <location>
        <begin position="197"/>
        <end position="241"/>
    </location>
</feature>
<dbReference type="InterPro" id="IPR018392">
    <property type="entry name" value="LysM"/>
</dbReference>
<feature type="region of interest" description="Disordered" evidence="1">
    <location>
        <begin position="55"/>
        <end position="138"/>
    </location>
</feature>
<dbReference type="InterPro" id="IPR036779">
    <property type="entry name" value="LysM_dom_sf"/>
</dbReference>
<evidence type="ECO:0000256" key="1">
    <source>
        <dbReference type="SAM" id="MobiDB-lite"/>
    </source>
</evidence>
<dbReference type="EMBL" id="LGKN01000005">
    <property type="protein sequence ID" value="KPL88050.1"/>
    <property type="molecule type" value="Genomic_DNA"/>
</dbReference>
<sequence>MVFAFVIWLGFVWLVVNSRRMVHRPTWLIMLDTAAMVASFAVLFALLALAPVPSPTRSEPIAQAPTATPVPSATPTPTPRPTRTATRAPVPTATATPHATSAPTTTPTPTMTPTETPSATPTALPPTATPTPTPTPTVAATPTPFVYVVQQGDTLLGIAQRFGVTVEDLRLANRLTSDILRIGQELIIPREGDVIVRTYVVQPGDTLYLIAQRFGVSTEEIIQLNPNINPDSLQVGQELIIP</sequence>
<feature type="compositionally biased region" description="Pro residues" evidence="1">
    <location>
        <begin position="123"/>
        <end position="135"/>
    </location>
</feature>
<keyword evidence="2" id="KW-0812">Transmembrane</keyword>
<accession>A0A0N8GS17</accession>
<dbReference type="PANTHER" id="PTHR33734">
    <property type="entry name" value="LYSM DOMAIN-CONTAINING GPI-ANCHORED PROTEIN 2"/>
    <property type="match status" value="1"/>
</dbReference>
<proteinExistence type="predicted"/>
<feature type="transmembrane region" description="Helical" evidence="2">
    <location>
        <begin position="28"/>
        <end position="50"/>
    </location>
</feature>
<dbReference type="PATRIC" id="fig|872965.6.peg.1986"/>
<evidence type="ECO:0000259" key="3">
    <source>
        <dbReference type="PROSITE" id="PS51782"/>
    </source>
</evidence>
<dbReference type="Pfam" id="PF01476">
    <property type="entry name" value="LysM"/>
    <property type="match status" value="2"/>
</dbReference>
<keyword evidence="2" id="KW-1133">Transmembrane helix</keyword>
<comment type="caution">
    <text evidence="4">The sequence shown here is derived from an EMBL/GenBank/DDBJ whole genome shotgun (WGS) entry which is preliminary data.</text>
</comment>
<organism evidence="4 5">
    <name type="scientific">Ardenticatena maritima</name>
    <dbReference type="NCBI Taxonomy" id="872965"/>
    <lineage>
        <taxon>Bacteria</taxon>
        <taxon>Bacillati</taxon>
        <taxon>Chloroflexota</taxon>
        <taxon>Ardenticatenia</taxon>
        <taxon>Ardenticatenales</taxon>
        <taxon>Ardenticatenaceae</taxon>
        <taxon>Ardenticatena</taxon>
    </lineage>
</organism>
<dbReference type="CDD" id="cd00118">
    <property type="entry name" value="LysM"/>
    <property type="match status" value="2"/>
</dbReference>
<name>A0A0N8GS17_9CHLR</name>
<keyword evidence="2" id="KW-0472">Membrane</keyword>
<dbReference type="Proteomes" id="UP000050502">
    <property type="component" value="Unassembled WGS sequence"/>
</dbReference>
<dbReference type="PANTHER" id="PTHR33734:SF22">
    <property type="entry name" value="MEMBRANE-BOUND LYTIC MUREIN TRANSGLYCOSYLASE D"/>
    <property type="match status" value="1"/>
</dbReference>
<evidence type="ECO:0000313" key="5">
    <source>
        <dbReference type="Proteomes" id="UP000050502"/>
    </source>
</evidence>
<reference evidence="4 5" key="1">
    <citation type="submission" date="2015-07" db="EMBL/GenBank/DDBJ databases">
        <title>Whole genome sequence of Ardenticatena maritima DSM 23922.</title>
        <authorList>
            <person name="Hemp J."/>
            <person name="Ward L.M."/>
            <person name="Pace L.A."/>
            <person name="Fischer W.W."/>
        </authorList>
    </citation>
    <scope>NUCLEOTIDE SEQUENCE [LARGE SCALE GENOMIC DNA]</scope>
    <source>
        <strain evidence="4 5">110S</strain>
    </source>
</reference>
<evidence type="ECO:0000313" key="4">
    <source>
        <dbReference type="EMBL" id="KPL88050.1"/>
    </source>
</evidence>
<dbReference type="SUPFAM" id="SSF54106">
    <property type="entry name" value="LysM domain"/>
    <property type="match status" value="2"/>
</dbReference>